<dbReference type="OrthoDB" id="4762605at2"/>
<dbReference type="AlphaFoldDB" id="A0A0J8UGE3"/>
<feature type="transmembrane region" description="Helical" evidence="1">
    <location>
        <begin position="118"/>
        <end position="139"/>
    </location>
</feature>
<accession>A0A0J8UGE3</accession>
<dbReference type="Proteomes" id="UP000093779">
    <property type="component" value="Unassembled WGS sequence"/>
</dbReference>
<evidence type="ECO:0000313" key="5">
    <source>
        <dbReference type="Proteomes" id="UP000037594"/>
    </source>
</evidence>
<dbReference type="EMBL" id="LZHX01000055">
    <property type="protein sequence ID" value="OBF20259.1"/>
    <property type="molecule type" value="Genomic_DNA"/>
</dbReference>
<evidence type="ECO:0000256" key="1">
    <source>
        <dbReference type="SAM" id="Phobius"/>
    </source>
</evidence>
<name>A0A0J8UGE3_9MYCO</name>
<dbReference type="EMBL" id="LQOP01000020">
    <property type="protein sequence ID" value="ORV24682.1"/>
    <property type="molecule type" value="Genomic_DNA"/>
</dbReference>
<reference evidence="4 7" key="2">
    <citation type="submission" date="2016-01" db="EMBL/GenBank/DDBJ databases">
        <title>The new phylogeny of the genus Mycobacterium.</title>
        <authorList>
            <person name="Tarcisio F."/>
            <person name="Conor M."/>
            <person name="Antonella G."/>
            <person name="Elisabetta G."/>
            <person name="Giulia F.S."/>
            <person name="Sara T."/>
            <person name="Anna F."/>
            <person name="Clotilde B."/>
            <person name="Roberto B."/>
            <person name="Veronica D.S."/>
            <person name="Fabio R."/>
            <person name="Monica P."/>
            <person name="Olivier J."/>
            <person name="Enrico T."/>
            <person name="Nicola S."/>
        </authorList>
    </citation>
    <scope>NUCLEOTIDE SEQUENCE [LARGE SCALE GENOMIC DNA]</scope>
    <source>
        <strain evidence="4 7">CCUG 50187</strain>
    </source>
</reference>
<proteinExistence type="predicted"/>
<dbReference type="Proteomes" id="UP000037594">
    <property type="component" value="Unassembled WGS sequence"/>
</dbReference>
<evidence type="ECO:0000313" key="7">
    <source>
        <dbReference type="Proteomes" id="UP000193811"/>
    </source>
</evidence>
<dbReference type="GeneID" id="44297924"/>
<feature type="transmembrane region" description="Helical" evidence="1">
    <location>
        <begin position="52"/>
        <end position="74"/>
    </location>
</feature>
<organism evidence="2 5">
    <name type="scientific">Mycolicibacterium conceptionense</name>
    <dbReference type="NCBI Taxonomy" id="451644"/>
    <lineage>
        <taxon>Bacteria</taxon>
        <taxon>Bacillati</taxon>
        <taxon>Actinomycetota</taxon>
        <taxon>Actinomycetes</taxon>
        <taxon>Mycobacteriales</taxon>
        <taxon>Mycobacteriaceae</taxon>
        <taxon>Mycolicibacterium</taxon>
    </lineage>
</organism>
<feature type="transmembrane region" description="Helical" evidence="1">
    <location>
        <begin position="86"/>
        <end position="106"/>
    </location>
</feature>
<evidence type="ECO:0000313" key="2">
    <source>
        <dbReference type="EMBL" id="KMV19982.1"/>
    </source>
</evidence>
<sequence length="145" mass="14559">MVRLRPGRRVAPGWLVALCAAVLVVVAWLPWLTTSVDGGGRANAIGGAVGSIVLPSGFGAGQLIVLLGAGLIVAGAMAGRGLSQRWASVAGLAISLALVALTVWYYMLNVKGPVAAGYGLYLGGAMGVLAALCSVWSLVSTLGRS</sequence>
<evidence type="ECO:0000313" key="3">
    <source>
        <dbReference type="EMBL" id="OBF20259.1"/>
    </source>
</evidence>
<reference evidence="2 5" key="1">
    <citation type="submission" date="2015-06" db="EMBL/GenBank/DDBJ databases">
        <title>Genome sequence of Mycobacterium conceptionense strain MLE.</title>
        <authorList>
            <person name="Greninger A.L."/>
            <person name="Cunningham G."/>
            <person name="Chiu C.Y."/>
            <person name="Miller S."/>
        </authorList>
    </citation>
    <scope>NUCLEOTIDE SEQUENCE [LARGE SCALE GENOMIC DNA]</scope>
    <source>
        <strain evidence="2 5">MLE</strain>
    </source>
</reference>
<gene>
    <name evidence="3" type="ORF">A5726_16150</name>
    <name evidence="2" type="ORF">ACT17_04505</name>
    <name evidence="4" type="ORF">AWB98_20855</name>
</gene>
<protein>
    <submittedName>
        <fullName evidence="2">Membrane protein</fullName>
    </submittedName>
</protein>
<keyword evidence="1" id="KW-1133">Transmembrane helix</keyword>
<dbReference type="PATRIC" id="fig|451644.5.peg.908"/>
<evidence type="ECO:0000313" key="6">
    <source>
        <dbReference type="Proteomes" id="UP000093779"/>
    </source>
</evidence>
<keyword evidence="7" id="KW-1185">Reference proteome</keyword>
<keyword evidence="1" id="KW-0472">Membrane</keyword>
<evidence type="ECO:0000313" key="4">
    <source>
        <dbReference type="EMBL" id="ORV24682.1"/>
    </source>
</evidence>
<comment type="caution">
    <text evidence="2">The sequence shown here is derived from an EMBL/GenBank/DDBJ whole genome shotgun (WGS) entry which is preliminary data.</text>
</comment>
<dbReference type="RefSeq" id="WP_043368720.1">
    <property type="nucleotide sequence ID" value="NZ_AGSZ01000307.1"/>
</dbReference>
<feature type="transmembrane region" description="Helical" evidence="1">
    <location>
        <begin position="12"/>
        <end position="32"/>
    </location>
</feature>
<dbReference type="EMBL" id="LFOD01000002">
    <property type="protein sequence ID" value="KMV19982.1"/>
    <property type="molecule type" value="Genomic_DNA"/>
</dbReference>
<dbReference type="Proteomes" id="UP000193811">
    <property type="component" value="Unassembled WGS sequence"/>
</dbReference>
<keyword evidence="1" id="KW-0812">Transmembrane</keyword>
<reference evidence="3 6" key="3">
    <citation type="submission" date="2016-06" db="EMBL/GenBank/DDBJ databases">
        <authorList>
            <person name="Kjaerup R.B."/>
            <person name="Dalgaard T.S."/>
            <person name="Juul-Madsen H.R."/>
        </authorList>
    </citation>
    <scope>NUCLEOTIDE SEQUENCE [LARGE SCALE GENOMIC DNA]</scope>
    <source>
        <strain evidence="3 6">ACS1953</strain>
    </source>
</reference>